<feature type="coiled-coil region" evidence="1">
    <location>
        <begin position="57"/>
        <end position="108"/>
    </location>
</feature>
<organism evidence="3">
    <name type="scientific">Ralstonia solanacearum</name>
    <name type="common">Pseudomonas solanacearum</name>
    <dbReference type="NCBI Taxonomy" id="305"/>
    <lineage>
        <taxon>Bacteria</taxon>
        <taxon>Pseudomonadati</taxon>
        <taxon>Pseudomonadota</taxon>
        <taxon>Betaproteobacteria</taxon>
        <taxon>Burkholderiales</taxon>
        <taxon>Burkholderiaceae</taxon>
        <taxon>Ralstonia</taxon>
        <taxon>Ralstonia solanacearum species complex</taxon>
    </lineage>
</organism>
<evidence type="ECO:0000256" key="2">
    <source>
        <dbReference type="SAM" id="MobiDB-lite"/>
    </source>
</evidence>
<name>A0A0S4TPH4_RALSL</name>
<gene>
    <name evidence="3" type="ORF">RUN39_v1_280009</name>
</gene>
<reference evidence="3" key="1">
    <citation type="submission" date="2015-10" db="EMBL/GenBank/DDBJ databases">
        <authorList>
            <person name="Gilbert D.G."/>
        </authorList>
    </citation>
    <scope>NUCLEOTIDE SEQUENCE</scope>
    <source>
        <strain evidence="3">Phyl III-seqv23</strain>
    </source>
</reference>
<feature type="compositionally biased region" description="Polar residues" evidence="2">
    <location>
        <begin position="121"/>
        <end position="147"/>
    </location>
</feature>
<dbReference type="Pfam" id="PF14282">
    <property type="entry name" value="FlxA"/>
    <property type="match status" value="1"/>
</dbReference>
<evidence type="ECO:0000313" key="3">
    <source>
        <dbReference type="EMBL" id="CUV11956.1"/>
    </source>
</evidence>
<protein>
    <recommendedName>
        <fullName evidence="4">FlxA-like protein</fullName>
    </recommendedName>
</protein>
<sequence>MENNTRQIFFAAYLKFSAPRPMTGVTNSEIAMQLTSSSASTTASTGATGGSGSATEIERLQRQLKNLQKSLADLSTQGLPATQLKEQQQLLSQQIQIVQAQIARLQSQKGLEQAEKRIENKQSSATGGNSATTKAQVTDKVTGSSGTADVRHQARQQSSHPASTTSTSTIEPADPPQVSILA</sequence>
<feature type="region of interest" description="Disordered" evidence="2">
    <location>
        <begin position="114"/>
        <end position="182"/>
    </location>
</feature>
<accession>A0A0S4TPH4</accession>
<dbReference type="AlphaFoldDB" id="A0A0S4TPH4"/>
<dbReference type="EMBL" id="LN899819">
    <property type="protein sequence ID" value="CUV11956.1"/>
    <property type="molecule type" value="Genomic_DNA"/>
</dbReference>
<evidence type="ECO:0000256" key="1">
    <source>
        <dbReference type="SAM" id="Coils"/>
    </source>
</evidence>
<keyword evidence="1" id="KW-0175">Coiled coil</keyword>
<dbReference type="InterPro" id="IPR025577">
    <property type="entry name" value="FlxA"/>
</dbReference>
<proteinExistence type="predicted"/>
<evidence type="ECO:0008006" key="4">
    <source>
        <dbReference type="Google" id="ProtNLM"/>
    </source>
</evidence>